<comment type="similarity">
    <text evidence="3 12 13">Belongs to the DapA family.</text>
</comment>
<dbReference type="PANTHER" id="PTHR12128:SF66">
    <property type="entry name" value="4-HYDROXY-2-OXOGLUTARATE ALDOLASE, MITOCHONDRIAL"/>
    <property type="match status" value="1"/>
</dbReference>
<dbReference type="EC" id="4.3.3.7" evidence="4 12"/>
<evidence type="ECO:0000256" key="4">
    <source>
        <dbReference type="ARBA" id="ARBA00012086"/>
    </source>
</evidence>
<dbReference type="SMART" id="SM01130">
    <property type="entry name" value="DHDPS"/>
    <property type="match status" value="1"/>
</dbReference>
<evidence type="ECO:0000256" key="8">
    <source>
        <dbReference type="ARBA" id="ARBA00023154"/>
    </source>
</evidence>
<comment type="function">
    <text evidence="1 12">Catalyzes the condensation of (S)-aspartate-beta-semialdehyde [(S)-ASA] and pyruvate to 4-hydroxy-tetrahydrodipicolinate (HTPA).</text>
</comment>
<evidence type="ECO:0000256" key="7">
    <source>
        <dbReference type="ARBA" id="ARBA00022915"/>
    </source>
</evidence>
<evidence type="ECO:0000313" key="17">
    <source>
        <dbReference type="Proteomes" id="UP000586827"/>
    </source>
</evidence>
<feature type="active site" description="Proton donor/acceptor" evidence="12 14">
    <location>
        <position position="134"/>
    </location>
</feature>
<proteinExistence type="inferred from homology"/>
<protein>
    <recommendedName>
        <fullName evidence="4 12">4-hydroxy-tetrahydrodipicolinate synthase</fullName>
        <shortName evidence="12">HTPA synthase</shortName>
        <ecNumber evidence="4 12">4.3.3.7</ecNumber>
    </recommendedName>
</protein>
<evidence type="ECO:0000256" key="11">
    <source>
        <dbReference type="ARBA" id="ARBA00047836"/>
    </source>
</evidence>
<feature type="site" description="Part of a proton relay during catalysis" evidence="12">
    <location>
        <position position="108"/>
    </location>
</feature>
<evidence type="ECO:0000256" key="14">
    <source>
        <dbReference type="PIRSR" id="PIRSR001365-1"/>
    </source>
</evidence>
<feature type="binding site" evidence="12 15">
    <location>
        <position position="205"/>
    </location>
    <ligand>
        <name>pyruvate</name>
        <dbReference type="ChEBI" id="CHEBI:15361"/>
    </ligand>
</feature>
<dbReference type="Proteomes" id="UP000586827">
    <property type="component" value="Unassembled WGS sequence"/>
</dbReference>
<dbReference type="EMBL" id="JABELX010000004">
    <property type="protein sequence ID" value="NNH70621.1"/>
    <property type="molecule type" value="Genomic_DNA"/>
</dbReference>
<dbReference type="SUPFAM" id="SSF51569">
    <property type="entry name" value="Aldolase"/>
    <property type="match status" value="1"/>
</dbReference>
<keyword evidence="7 12" id="KW-0220">Diaminopimelate biosynthesis</keyword>
<dbReference type="GO" id="GO:0009089">
    <property type="term" value="P:lysine biosynthetic process via diaminopimelate"/>
    <property type="evidence" value="ECO:0007669"/>
    <property type="project" value="UniProtKB-UniRule"/>
</dbReference>
<dbReference type="NCBIfam" id="TIGR00674">
    <property type="entry name" value="dapA"/>
    <property type="match status" value="1"/>
</dbReference>
<comment type="subcellular location">
    <subcellularLocation>
        <location evidence="12">Cytoplasm</location>
    </subcellularLocation>
</comment>
<dbReference type="InterPro" id="IPR005263">
    <property type="entry name" value="DapA"/>
</dbReference>
<evidence type="ECO:0000256" key="6">
    <source>
        <dbReference type="ARBA" id="ARBA00022605"/>
    </source>
</evidence>
<dbReference type="PRINTS" id="PR00146">
    <property type="entry name" value="DHPICSNTHASE"/>
</dbReference>
<accession>A0A849CCA5</accession>
<dbReference type="PROSITE" id="PS00666">
    <property type="entry name" value="DHDPS_2"/>
    <property type="match status" value="1"/>
</dbReference>
<evidence type="ECO:0000256" key="3">
    <source>
        <dbReference type="ARBA" id="ARBA00007592"/>
    </source>
</evidence>
<dbReference type="GO" id="GO:0008840">
    <property type="term" value="F:4-hydroxy-tetrahydrodipicolinate synthase activity"/>
    <property type="evidence" value="ECO:0007669"/>
    <property type="project" value="UniProtKB-UniRule"/>
</dbReference>
<dbReference type="Gene3D" id="3.20.20.70">
    <property type="entry name" value="Aldolase class I"/>
    <property type="match status" value="1"/>
</dbReference>
<dbReference type="PANTHER" id="PTHR12128">
    <property type="entry name" value="DIHYDRODIPICOLINATE SYNTHASE"/>
    <property type="match status" value="1"/>
</dbReference>
<dbReference type="InterPro" id="IPR013785">
    <property type="entry name" value="Aldolase_TIM"/>
</dbReference>
<dbReference type="UniPathway" id="UPA00034">
    <property type="reaction ID" value="UER00017"/>
</dbReference>
<dbReference type="HAMAP" id="MF_00418">
    <property type="entry name" value="DapA"/>
    <property type="match status" value="1"/>
</dbReference>
<evidence type="ECO:0000256" key="10">
    <source>
        <dbReference type="ARBA" id="ARBA00023270"/>
    </source>
</evidence>
<keyword evidence="10 12" id="KW-0704">Schiff base</keyword>
<comment type="catalytic activity">
    <reaction evidence="11 12">
        <text>L-aspartate 4-semialdehyde + pyruvate = (2S,4S)-4-hydroxy-2,3,4,5-tetrahydrodipicolinate + H2O + H(+)</text>
        <dbReference type="Rhea" id="RHEA:34171"/>
        <dbReference type="ChEBI" id="CHEBI:15361"/>
        <dbReference type="ChEBI" id="CHEBI:15377"/>
        <dbReference type="ChEBI" id="CHEBI:15378"/>
        <dbReference type="ChEBI" id="CHEBI:67139"/>
        <dbReference type="ChEBI" id="CHEBI:537519"/>
        <dbReference type="EC" id="4.3.3.7"/>
    </reaction>
</comment>
<gene>
    <name evidence="12 16" type="primary">dapA</name>
    <name evidence="16" type="ORF">HLB23_12230</name>
</gene>
<comment type="pathway">
    <text evidence="2 12">Amino-acid biosynthesis; L-lysine biosynthesis via DAP pathway; (S)-tetrahydrodipicolinate from L-aspartate: step 3/4.</text>
</comment>
<keyword evidence="6 12" id="KW-0028">Amino-acid biosynthesis</keyword>
<dbReference type="InterPro" id="IPR002220">
    <property type="entry name" value="DapA-like"/>
</dbReference>
<keyword evidence="5 12" id="KW-0963">Cytoplasm</keyword>
<evidence type="ECO:0000256" key="1">
    <source>
        <dbReference type="ARBA" id="ARBA00003294"/>
    </source>
</evidence>
<organism evidence="16 17">
    <name type="scientific">Nocardia uniformis</name>
    <dbReference type="NCBI Taxonomy" id="53432"/>
    <lineage>
        <taxon>Bacteria</taxon>
        <taxon>Bacillati</taxon>
        <taxon>Actinomycetota</taxon>
        <taxon>Actinomycetes</taxon>
        <taxon>Mycobacteriales</taxon>
        <taxon>Nocardiaceae</taxon>
        <taxon>Nocardia</taxon>
    </lineage>
</organism>
<feature type="site" description="Part of a proton relay during catalysis" evidence="12">
    <location>
        <position position="45"/>
    </location>
</feature>
<evidence type="ECO:0000256" key="5">
    <source>
        <dbReference type="ARBA" id="ARBA00022490"/>
    </source>
</evidence>
<dbReference type="InterPro" id="IPR020625">
    <property type="entry name" value="Schiff_base-form_aldolases_AS"/>
</dbReference>
<keyword evidence="9 12" id="KW-0456">Lyase</keyword>
<keyword evidence="17" id="KW-1185">Reference proteome</keyword>
<evidence type="ECO:0000313" key="16">
    <source>
        <dbReference type="EMBL" id="NNH70621.1"/>
    </source>
</evidence>
<dbReference type="PIRSF" id="PIRSF001365">
    <property type="entry name" value="DHDPS"/>
    <property type="match status" value="1"/>
</dbReference>
<comment type="subunit">
    <text evidence="12">Homotetramer; dimer of dimers.</text>
</comment>
<comment type="caution">
    <text evidence="16">The sequence shown here is derived from an EMBL/GenBank/DDBJ whole genome shotgun (WGS) entry which is preliminary data.</text>
</comment>
<dbReference type="GO" id="GO:0005829">
    <property type="term" value="C:cytosol"/>
    <property type="evidence" value="ECO:0007669"/>
    <property type="project" value="TreeGrafter"/>
</dbReference>
<dbReference type="AlphaFoldDB" id="A0A849CCA5"/>
<evidence type="ECO:0000256" key="12">
    <source>
        <dbReference type="HAMAP-Rule" id="MF_00418"/>
    </source>
</evidence>
<evidence type="ECO:0000256" key="15">
    <source>
        <dbReference type="PIRSR" id="PIRSR001365-2"/>
    </source>
</evidence>
<comment type="caution">
    <text evidence="12">Was originally thought to be a dihydrodipicolinate synthase (DHDPS), catalyzing the condensation of (S)-aspartate-beta-semialdehyde [(S)-ASA] and pyruvate to dihydrodipicolinate (DHDP). However, it was shown in E.coli that the product of the enzymatic reaction is not dihydrodipicolinate but in fact (4S)-4-hydroxy-2,3,4,5-tetrahydro-(2S)-dipicolinic acid (HTPA), and that the consecutive dehydration reaction leading to DHDP is not spontaneous but catalyzed by DapB.</text>
</comment>
<name>A0A849CCA5_9NOCA</name>
<evidence type="ECO:0000256" key="2">
    <source>
        <dbReference type="ARBA" id="ARBA00005120"/>
    </source>
</evidence>
<sequence length="301" mass="30785">MTLSGLFVPLITPFAADGSVATEALAGLAHAALAEGATGIVALGTTAETATLTDDERTLVVEICARVCRERNAPLIVGAGTNSTAASLAALDGLRSGIAAALTVVPYYIRPTEAGVLAHFQHLAAASPVPLIVYNIPYRTGRTLGAETLLALANTPNIIGVKHAVGMIDDTTIELMASRPKDFAVLAGDDLYAAPLLALGAAGAILATATVATEAFAALVAGWRNGPIDEVRALGHRLAVLSSALFAEPNPTVIKAVLAARGRIPTAAVRLPLLAARDQTTAAALAALDHFAAHRAERSMR</sequence>
<keyword evidence="8 12" id="KW-0457">Lysine biosynthesis</keyword>
<feature type="active site" description="Schiff-base intermediate with substrate" evidence="12 14">
    <location>
        <position position="162"/>
    </location>
</feature>
<feature type="binding site" evidence="12 15">
    <location>
        <position position="46"/>
    </location>
    <ligand>
        <name>pyruvate</name>
        <dbReference type="ChEBI" id="CHEBI:15361"/>
    </ligand>
</feature>
<dbReference type="Pfam" id="PF00701">
    <property type="entry name" value="DHDPS"/>
    <property type="match status" value="1"/>
</dbReference>
<evidence type="ECO:0000256" key="9">
    <source>
        <dbReference type="ARBA" id="ARBA00023239"/>
    </source>
</evidence>
<reference evidence="16 17" key="1">
    <citation type="submission" date="2020-05" db="EMBL/GenBank/DDBJ databases">
        <title>MicrobeNet Type strains.</title>
        <authorList>
            <person name="Nicholson A.C."/>
        </authorList>
    </citation>
    <scope>NUCLEOTIDE SEQUENCE [LARGE SCALE GENOMIC DNA]</scope>
    <source>
        <strain evidence="16 17">JCM 3224</strain>
    </source>
</reference>
<evidence type="ECO:0000256" key="13">
    <source>
        <dbReference type="PIRNR" id="PIRNR001365"/>
    </source>
</evidence>
<dbReference type="GO" id="GO:0019877">
    <property type="term" value="P:diaminopimelate biosynthetic process"/>
    <property type="evidence" value="ECO:0007669"/>
    <property type="project" value="UniProtKB-UniRule"/>
</dbReference>